<dbReference type="AlphaFoldDB" id="A0A9N9IIU3"/>
<dbReference type="EMBL" id="CAJVPP010019202">
    <property type="protein sequence ID" value="CAG8737391.1"/>
    <property type="molecule type" value="Genomic_DNA"/>
</dbReference>
<comment type="caution">
    <text evidence="1">The sequence shown here is derived from an EMBL/GenBank/DDBJ whole genome shotgun (WGS) entry which is preliminary data.</text>
</comment>
<feature type="non-terminal residue" evidence="1">
    <location>
        <position position="1"/>
    </location>
</feature>
<sequence>QDNRYRGGLSKDSFLMKAKCSRFRRAWPSKDNFLMDLDLDVWPREKGDRYARAHEWRKICGAVQSLEKKKIGPDVIREMIEALANSFTSGAVKAAEKQDNHNR</sequence>
<reference evidence="1" key="1">
    <citation type="submission" date="2021-06" db="EMBL/GenBank/DDBJ databases">
        <authorList>
            <person name="Kallberg Y."/>
            <person name="Tangrot J."/>
            <person name="Rosling A."/>
        </authorList>
    </citation>
    <scope>NUCLEOTIDE SEQUENCE</scope>
    <source>
        <strain evidence="1">87-6 pot B 2015</strain>
    </source>
</reference>
<gene>
    <name evidence="1" type="ORF">FMOSSE_LOCUS15963</name>
</gene>
<accession>A0A9N9IIU3</accession>
<organism evidence="1 2">
    <name type="scientific">Funneliformis mosseae</name>
    <name type="common">Endomycorrhizal fungus</name>
    <name type="synonym">Glomus mosseae</name>
    <dbReference type="NCBI Taxonomy" id="27381"/>
    <lineage>
        <taxon>Eukaryota</taxon>
        <taxon>Fungi</taxon>
        <taxon>Fungi incertae sedis</taxon>
        <taxon>Mucoromycota</taxon>
        <taxon>Glomeromycotina</taxon>
        <taxon>Glomeromycetes</taxon>
        <taxon>Glomerales</taxon>
        <taxon>Glomeraceae</taxon>
        <taxon>Funneliformis</taxon>
    </lineage>
</organism>
<protein>
    <submittedName>
        <fullName evidence="1">1692_t:CDS:1</fullName>
    </submittedName>
</protein>
<evidence type="ECO:0000313" key="1">
    <source>
        <dbReference type="EMBL" id="CAG8737391.1"/>
    </source>
</evidence>
<evidence type="ECO:0000313" key="2">
    <source>
        <dbReference type="Proteomes" id="UP000789375"/>
    </source>
</evidence>
<name>A0A9N9IIU3_FUNMO</name>
<dbReference type="Proteomes" id="UP000789375">
    <property type="component" value="Unassembled WGS sequence"/>
</dbReference>
<keyword evidence="2" id="KW-1185">Reference proteome</keyword>
<proteinExistence type="predicted"/>